<keyword evidence="4" id="KW-1015">Disulfide bond</keyword>
<gene>
    <name evidence="7" type="ORF">CAPTEDRAFT_228002</name>
</gene>
<organism evidence="7">
    <name type="scientific">Capitella teleta</name>
    <name type="common">Polychaete worm</name>
    <dbReference type="NCBI Taxonomy" id="283909"/>
    <lineage>
        <taxon>Eukaryota</taxon>
        <taxon>Metazoa</taxon>
        <taxon>Spiralia</taxon>
        <taxon>Lophotrochozoa</taxon>
        <taxon>Annelida</taxon>
        <taxon>Polychaeta</taxon>
        <taxon>Sedentaria</taxon>
        <taxon>Scolecida</taxon>
        <taxon>Capitellidae</taxon>
        <taxon>Capitella</taxon>
    </lineage>
</organism>
<dbReference type="InterPro" id="IPR013783">
    <property type="entry name" value="Ig-like_fold"/>
</dbReference>
<evidence type="ECO:0000313" key="8">
    <source>
        <dbReference type="EnsemblMetazoa" id="CapteP228002"/>
    </source>
</evidence>
<dbReference type="PANTHER" id="PTHR35971:SF5">
    <property type="entry name" value="OBSCURIN LIKE CYTOSKELETAL ADAPTOR 1"/>
    <property type="match status" value="1"/>
</dbReference>
<dbReference type="OMA" id="THEWNLL"/>
<dbReference type="EnsemblMetazoa" id="CapteT228002">
    <property type="protein sequence ID" value="CapteP228002"/>
    <property type="gene ID" value="CapteG228002"/>
</dbReference>
<dbReference type="AlphaFoldDB" id="R7UC38"/>
<dbReference type="InterPro" id="IPR013151">
    <property type="entry name" value="Immunoglobulin_dom"/>
</dbReference>
<reference evidence="8" key="3">
    <citation type="submission" date="2015-06" db="UniProtKB">
        <authorList>
            <consortium name="EnsemblMetazoa"/>
        </authorList>
    </citation>
    <scope>IDENTIFICATION</scope>
</reference>
<dbReference type="Pfam" id="PF00047">
    <property type="entry name" value="ig"/>
    <property type="match status" value="2"/>
</dbReference>
<name>R7UC38_CAPTE</name>
<dbReference type="Gene3D" id="2.60.40.10">
    <property type="entry name" value="Immunoglobulins"/>
    <property type="match status" value="3"/>
</dbReference>
<evidence type="ECO:0000256" key="1">
    <source>
        <dbReference type="ARBA" id="ARBA00004496"/>
    </source>
</evidence>
<evidence type="ECO:0000256" key="5">
    <source>
        <dbReference type="SAM" id="SignalP"/>
    </source>
</evidence>
<dbReference type="SUPFAM" id="SSF48726">
    <property type="entry name" value="Immunoglobulin"/>
    <property type="match status" value="3"/>
</dbReference>
<reference evidence="7 9" key="2">
    <citation type="journal article" date="2013" name="Nature">
        <title>Insights into bilaterian evolution from three spiralian genomes.</title>
        <authorList>
            <person name="Simakov O."/>
            <person name="Marletaz F."/>
            <person name="Cho S.J."/>
            <person name="Edsinger-Gonzales E."/>
            <person name="Havlak P."/>
            <person name="Hellsten U."/>
            <person name="Kuo D.H."/>
            <person name="Larsson T."/>
            <person name="Lv J."/>
            <person name="Arendt D."/>
            <person name="Savage R."/>
            <person name="Osoegawa K."/>
            <person name="de Jong P."/>
            <person name="Grimwood J."/>
            <person name="Chapman J.A."/>
            <person name="Shapiro H."/>
            <person name="Aerts A."/>
            <person name="Otillar R.P."/>
            <person name="Terry A.Y."/>
            <person name="Boore J.L."/>
            <person name="Grigoriev I.V."/>
            <person name="Lindberg D.R."/>
            <person name="Seaver E.C."/>
            <person name="Weisblat D.A."/>
            <person name="Putnam N.H."/>
            <person name="Rokhsar D.S."/>
        </authorList>
    </citation>
    <scope>NUCLEOTIDE SEQUENCE</scope>
    <source>
        <strain evidence="7 9">I ESC-2004</strain>
    </source>
</reference>
<reference evidence="9" key="1">
    <citation type="submission" date="2012-12" db="EMBL/GenBank/DDBJ databases">
        <authorList>
            <person name="Hellsten U."/>
            <person name="Grimwood J."/>
            <person name="Chapman J.A."/>
            <person name="Shapiro H."/>
            <person name="Aerts A."/>
            <person name="Otillar R.P."/>
            <person name="Terry A.Y."/>
            <person name="Boore J.L."/>
            <person name="Simakov O."/>
            <person name="Marletaz F."/>
            <person name="Cho S.-J."/>
            <person name="Edsinger-Gonzales E."/>
            <person name="Havlak P."/>
            <person name="Kuo D.-H."/>
            <person name="Larsson T."/>
            <person name="Lv J."/>
            <person name="Arendt D."/>
            <person name="Savage R."/>
            <person name="Osoegawa K."/>
            <person name="de Jong P."/>
            <person name="Lindberg D.R."/>
            <person name="Seaver E.C."/>
            <person name="Weisblat D.A."/>
            <person name="Putnam N.H."/>
            <person name="Grigoriev I.V."/>
            <person name="Rokhsar D.S."/>
        </authorList>
    </citation>
    <scope>NUCLEOTIDE SEQUENCE</scope>
    <source>
        <strain evidence="9">I ESC-2004</strain>
    </source>
</reference>
<dbReference type="HOGENOM" id="CLU_628894_0_0_1"/>
<protein>
    <recommendedName>
        <fullName evidence="6">Ig-like domain-containing protein</fullName>
    </recommendedName>
</protein>
<accession>R7UC38</accession>
<dbReference type="OrthoDB" id="9355041at2759"/>
<dbReference type="InterPro" id="IPR003599">
    <property type="entry name" value="Ig_sub"/>
</dbReference>
<keyword evidence="3" id="KW-0597">Phosphoprotein</keyword>
<feature type="signal peptide" evidence="5">
    <location>
        <begin position="1"/>
        <end position="27"/>
    </location>
</feature>
<keyword evidence="2" id="KW-0963">Cytoplasm</keyword>
<evidence type="ECO:0000256" key="3">
    <source>
        <dbReference type="ARBA" id="ARBA00022553"/>
    </source>
</evidence>
<keyword evidence="9" id="KW-1185">Reference proteome</keyword>
<proteinExistence type="predicted"/>
<dbReference type="SMART" id="SM00408">
    <property type="entry name" value="IGc2"/>
    <property type="match status" value="2"/>
</dbReference>
<evidence type="ECO:0000313" key="7">
    <source>
        <dbReference type="EMBL" id="ELU01358.1"/>
    </source>
</evidence>
<evidence type="ECO:0000256" key="4">
    <source>
        <dbReference type="ARBA" id="ARBA00023157"/>
    </source>
</evidence>
<dbReference type="EMBL" id="KB305118">
    <property type="protein sequence ID" value="ELU01358.1"/>
    <property type="molecule type" value="Genomic_DNA"/>
</dbReference>
<dbReference type="EMBL" id="AMQN01009294">
    <property type="status" value="NOT_ANNOTATED_CDS"/>
    <property type="molecule type" value="Genomic_DNA"/>
</dbReference>
<keyword evidence="5" id="KW-0732">Signal</keyword>
<feature type="domain" description="Ig-like" evidence="6">
    <location>
        <begin position="305"/>
        <end position="391"/>
    </location>
</feature>
<dbReference type="Proteomes" id="UP000014760">
    <property type="component" value="Unassembled WGS sequence"/>
</dbReference>
<dbReference type="PANTHER" id="PTHR35971">
    <property type="entry name" value="SI:DKEY-31G6.6"/>
    <property type="match status" value="1"/>
</dbReference>
<evidence type="ECO:0000313" key="9">
    <source>
        <dbReference type="Proteomes" id="UP000014760"/>
    </source>
</evidence>
<feature type="chain" id="PRO_5008787859" description="Ig-like domain-containing protein" evidence="5">
    <location>
        <begin position="28"/>
        <end position="436"/>
    </location>
</feature>
<sequence>MLATKTSPLASPCLLLFLLKLLHNVAATQRSVTCIGGGDLLPELATCTHAQSVLTGLNLGVMTGNGPIVPAFYSDKGSKSWQPRLMSSDLDAFNGDVLLSGDIDGLVEGDSFTLECSSNNQGDTLLLFRNGSPIENGGHFAVESTTHEGAPVLSVTVTDAEMADGGSYTCRSNEDYFDEDTLQVNILAGTTEPEIDIVDPEADSLMVEIGATLNMKCIGGRGSRPVWQHNGFDLTGQTPGGRVLITDSVDVNTGNKVSLLSREEMTLKDAGQYSCQDKNAYSNHDEVVVSVEGASEQAAVEIFEPTESKLRLLPAHMLTLKCQSGKSVDLKWSKDGDAIEADEIEGFIINVSVDEEKGVKTSMLSKQQASTTDSGVYFCSSLDDSSSDKVSVLVADEAAEPAAAQDDQEEGAACQLQTASGVILVAMTMVALAIRG</sequence>
<dbReference type="PROSITE" id="PS50835">
    <property type="entry name" value="IG_LIKE"/>
    <property type="match status" value="2"/>
</dbReference>
<evidence type="ECO:0000259" key="6">
    <source>
        <dbReference type="PROSITE" id="PS50835"/>
    </source>
</evidence>
<evidence type="ECO:0000256" key="2">
    <source>
        <dbReference type="ARBA" id="ARBA00022490"/>
    </source>
</evidence>
<comment type="subcellular location">
    <subcellularLocation>
        <location evidence="1">Cytoplasm</location>
    </subcellularLocation>
</comment>
<feature type="domain" description="Ig-like" evidence="6">
    <location>
        <begin position="83"/>
        <end position="183"/>
    </location>
</feature>
<dbReference type="InterPro" id="IPR007110">
    <property type="entry name" value="Ig-like_dom"/>
</dbReference>
<dbReference type="InterPro" id="IPR036179">
    <property type="entry name" value="Ig-like_dom_sf"/>
</dbReference>
<dbReference type="InterPro" id="IPR003598">
    <property type="entry name" value="Ig_sub2"/>
</dbReference>
<dbReference type="SMART" id="SM00409">
    <property type="entry name" value="IG"/>
    <property type="match status" value="3"/>
</dbReference>
<dbReference type="GO" id="GO:0005737">
    <property type="term" value="C:cytoplasm"/>
    <property type="evidence" value="ECO:0007669"/>
    <property type="project" value="UniProtKB-SubCell"/>
</dbReference>
<dbReference type="InterPro" id="IPR052385">
    <property type="entry name" value="Obscurin/Obscurin-like_Reg"/>
</dbReference>
<dbReference type="STRING" id="283909.R7UC38"/>